<organism evidence="2">
    <name type="scientific">Rhizophora mucronata</name>
    <name type="common">Asiatic mangrove</name>
    <dbReference type="NCBI Taxonomy" id="61149"/>
    <lineage>
        <taxon>Eukaryota</taxon>
        <taxon>Viridiplantae</taxon>
        <taxon>Streptophyta</taxon>
        <taxon>Embryophyta</taxon>
        <taxon>Tracheophyta</taxon>
        <taxon>Spermatophyta</taxon>
        <taxon>Magnoliopsida</taxon>
        <taxon>eudicotyledons</taxon>
        <taxon>Gunneridae</taxon>
        <taxon>Pentapetalae</taxon>
        <taxon>rosids</taxon>
        <taxon>fabids</taxon>
        <taxon>Malpighiales</taxon>
        <taxon>Rhizophoraceae</taxon>
        <taxon>Rhizophora</taxon>
    </lineage>
</organism>
<name>A0A2P2N1T3_RHIMU</name>
<evidence type="ECO:0000256" key="1">
    <source>
        <dbReference type="SAM" id="MobiDB-lite"/>
    </source>
</evidence>
<proteinExistence type="predicted"/>
<reference evidence="2" key="1">
    <citation type="submission" date="2018-02" db="EMBL/GenBank/DDBJ databases">
        <title>Rhizophora mucronata_Transcriptome.</title>
        <authorList>
            <person name="Meera S.P."/>
            <person name="Sreeshan A."/>
            <person name="Augustine A."/>
        </authorList>
    </citation>
    <scope>NUCLEOTIDE SEQUENCE</scope>
    <source>
        <tissue evidence="2">Leaf</tissue>
    </source>
</reference>
<sequence>MFVKASSSDMLDCILNPSIERASILSMAKGARYSRDAHSEPVSLPTELELNLLDLGADDLSFMLSFHSPISSSCGNKLCLSGPSRANEVSHATCCIVFPVISSKGISFFASIESFSIPTDANCCSISFIPEPISAGTTTGLETCMIKLPPSLDFLKSEVLMDRKNPPFFVCKRGPSPSPRGGNSSGFSGGKSVGLSKPLEFLGGEH</sequence>
<dbReference type="EMBL" id="GGEC01055944">
    <property type="protein sequence ID" value="MBX36428.1"/>
    <property type="molecule type" value="Transcribed_RNA"/>
</dbReference>
<protein>
    <submittedName>
        <fullName evidence="2">Uncharacterized protein</fullName>
    </submittedName>
</protein>
<dbReference type="AlphaFoldDB" id="A0A2P2N1T3"/>
<accession>A0A2P2N1T3</accession>
<evidence type="ECO:0000313" key="2">
    <source>
        <dbReference type="EMBL" id="MBX36428.1"/>
    </source>
</evidence>
<feature type="region of interest" description="Disordered" evidence="1">
    <location>
        <begin position="170"/>
        <end position="206"/>
    </location>
</feature>
<feature type="compositionally biased region" description="Gly residues" evidence="1">
    <location>
        <begin position="183"/>
        <end position="192"/>
    </location>
</feature>